<evidence type="ECO:0000313" key="3">
    <source>
        <dbReference type="EMBL" id="QBI20824.1"/>
    </source>
</evidence>
<dbReference type="OrthoDB" id="9764271at2"/>
<accession>A0A411YHT0</accession>
<dbReference type="KEGG" id="erz:ER308_15440"/>
<reference evidence="3 4" key="1">
    <citation type="submission" date="2019-01" db="EMBL/GenBank/DDBJ databases">
        <title>Egibacter rhizosphaerae EGI 80759T.</title>
        <authorList>
            <person name="Chen D.-D."/>
            <person name="Tian Y."/>
            <person name="Jiao J.-Y."/>
            <person name="Zhang X.-T."/>
            <person name="Zhang Y.-G."/>
            <person name="Zhang Y."/>
            <person name="Xiao M."/>
            <person name="Shu W.-S."/>
            <person name="Li W.-J."/>
        </authorList>
    </citation>
    <scope>NUCLEOTIDE SEQUENCE [LARGE SCALE GENOMIC DNA]</scope>
    <source>
        <strain evidence="3 4">EGI 80759</strain>
    </source>
</reference>
<dbReference type="Pfam" id="PF04122">
    <property type="entry name" value="CW_binding_2"/>
    <property type="match status" value="3"/>
</dbReference>
<dbReference type="Pfam" id="PF08305">
    <property type="entry name" value="NPCBM"/>
    <property type="match status" value="2"/>
</dbReference>
<dbReference type="InterPro" id="IPR007253">
    <property type="entry name" value="Cell_wall-bd_2"/>
</dbReference>
<proteinExistence type="predicted"/>
<dbReference type="Proteomes" id="UP000291469">
    <property type="component" value="Chromosome"/>
</dbReference>
<dbReference type="Gene3D" id="2.60.120.1060">
    <property type="entry name" value="NPCBM/NEW2 domain"/>
    <property type="match status" value="2"/>
</dbReference>
<dbReference type="RefSeq" id="WP_131155817.1">
    <property type="nucleotide sequence ID" value="NZ_CP036402.1"/>
</dbReference>
<dbReference type="PANTHER" id="PTHR30032:SF8">
    <property type="entry name" value="GERMINATION-SPECIFIC N-ACETYLMURAMOYL-L-ALANINE AMIDASE"/>
    <property type="match status" value="1"/>
</dbReference>
<dbReference type="EMBL" id="CP036402">
    <property type="protein sequence ID" value="QBI20824.1"/>
    <property type="molecule type" value="Genomic_DNA"/>
</dbReference>
<evidence type="ECO:0000256" key="1">
    <source>
        <dbReference type="SAM" id="SignalP"/>
    </source>
</evidence>
<keyword evidence="4" id="KW-1185">Reference proteome</keyword>
<dbReference type="PANTHER" id="PTHR30032">
    <property type="entry name" value="N-ACETYLMURAMOYL-L-ALANINE AMIDASE-RELATED"/>
    <property type="match status" value="1"/>
</dbReference>
<keyword evidence="1" id="KW-0732">Signal</keyword>
<dbReference type="InterPro" id="IPR013222">
    <property type="entry name" value="Glyco_hyd_98_carb-bd"/>
</dbReference>
<sequence>MSATAGVGSARQRVLWIVLAAIAALGVALLWTSSAQAADGTDRLAGDDRFETAIAISQHAFPEGADRLYIARAYGFADALAAGALDDGPILLVPSDASVPGAVLDEVERLDPDSVVALGGTGAVSDAVLDQTAGPRETDRLAGADRFETAAEIAAAAYPNGAEKVYLANAFSFPDALAAGSLSDGPILLVPGSGSAPSAVTGAINDMNPDEVVALGGSTVVGNDVLTSAAGGVSTSRLAGSDRYETSALIARAAFPDTAERVYLARADDFADALAAGALSDGPVVLVPSTGAIPQTVRDAVEAIQPMEIFALGGTVAVGDDVLDESAELRAEDVVFLEDREATDGGGRRWDEGSAQVDGLEYERSVWRIARGSPGFAEYDLARDYERFRATLGVRDDSTSDAEFRVIVSTDGNERFRDRVRLGETVDLDVDLTDALRLRIEVEGIDDTDRSDSVVFGNARILRDADRDVDLAPLVRATDRPERLWLDDDEAVQGGGRRWDEGSAQVDGLEYERSVWRIARGSPGFAEYDLARDYERFRATLGVRDDSTSDAEFRVIVSTDGNERFRDRVRLGETVDLDVDLTDALRLRIEVEGIDDTDRSDSVVFGNARILRDADHDFDLSDVVR</sequence>
<evidence type="ECO:0000259" key="2">
    <source>
        <dbReference type="SMART" id="SM00776"/>
    </source>
</evidence>
<dbReference type="SMART" id="SM00776">
    <property type="entry name" value="NPCBM"/>
    <property type="match status" value="1"/>
</dbReference>
<dbReference type="InterPro" id="IPR008979">
    <property type="entry name" value="Galactose-bd-like_sf"/>
</dbReference>
<dbReference type="InterPro" id="IPR038637">
    <property type="entry name" value="NPCBM_sf"/>
</dbReference>
<dbReference type="SUPFAM" id="SSF49785">
    <property type="entry name" value="Galactose-binding domain-like"/>
    <property type="match status" value="2"/>
</dbReference>
<protein>
    <recommendedName>
        <fullName evidence="2">Glycosyl hydrolase family 98 putative carbohydrate-binding module domain-containing protein</fullName>
    </recommendedName>
</protein>
<dbReference type="InterPro" id="IPR051922">
    <property type="entry name" value="Bact_Sporulation_Assoc"/>
</dbReference>
<feature type="signal peptide" evidence="1">
    <location>
        <begin position="1"/>
        <end position="37"/>
    </location>
</feature>
<organism evidence="3 4">
    <name type="scientific">Egibacter rhizosphaerae</name>
    <dbReference type="NCBI Taxonomy" id="1670831"/>
    <lineage>
        <taxon>Bacteria</taxon>
        <taxon>Bacillati</taxon>
        <taxon>Actinomycetota</taxon>
        <taxon>Nitriliruptoria</taxon>
        <taxon>Egibacterales</taxon>
        <taxon>Egibacteraceae</taxon>
        <taxon>Egibacter</taxon>
    </lineage>
</organism>
<gene>
    <name evidence="3" type="ORF">ER308_15440</name>
</gene>
<feature type="domain" description="Glycosyl hydrolase family 98 putative carbohydrate-binding module" evidence="2">
    <location>
        <begin position="328"/>
        <end position="463"/>
    </location>
</feature>
<evidence type="ECO:0000313" key="4">
    <source>
        <dbReference type="Proteomes" id="UP000291469"/>
    </source>
</evidence>
<dbReference type="AlphaFoldDB" id="A0A411YHT0"/>
<feature type="chain" id="PRO_5019502781" description="Glycosyl hydrolase family 98 putative carbohydrate-binding module domain-containing protein" evidence="1">
    <location>
        <begin position="38"/>
        <end position="625"/>
    </location>
</feature>
<name>A0A411YHT0_9ACTN</name>